<accession>A0A1B0A2A8</accession>
<dbReference type="AlphaFoldDB" id="A0A1B0A2A8"/>
<organism evidence="1 2">
    <name type="scientific">Glossina pallidipes</name>
    <name type="common">Tsetse fly</name>
    <dbReference type="NCBI Taxonomy" id="7398"/>
    <lineage>
        <taxon>Eukaryota</taxon>
        <taxon>Metazoa</taxon>
        <taxon>Ecdysozoa</taxon>
        <taxon>Arthropoda</taxon>
        <taxon>Hexapoda</taxon>
        <taxon>Insecta</taxon>
        <taxon>Pterygota</taxon>
        <taxon>Neoptera</taxon>
        <taxon>Endopterygota</taxon>
        <taxon>Diptera</taxon>
        <taxon>Brachycera</taxon>
        <taxon>Muscomorpha</taxon>
        <taxon>Hippoboscoidea</taxon>
        <taxon>Glossinidae</taxon>
        <taxon>Glossina</taxon>
    </lineage>
</organism>
<reference evidence="2" key="1">
    <citation type="submission" date="2014-03" db="EMBL/GenBank/DDBJ databases">
        <authorList>
            <person name="Aksoy S."/>
            <person name="Warren W."/>
            <person name="Wilson R.K."/>
        </authorList>
    </citation>
    <scope>NUCLEOTIDE SEQUENCE [LARGE SCALE GENOMIC DNA]</scope>
    <source>
        <strain evidence="2">IAEA</strain>
    </source>
</reference>
<protein>
    <submittedName>
        <fullName evidence="1">Uncharacterized protein</fullName>
    </submittedName>
</protein>
<keyword evidence="2" id="KW-1185">Reference proteome</keyword>
<evidence type="ECO:0000313" key="2">
    <source>
        <dbReference type="Proteomes" id="UP000092445"/>
    </source>
</evidence>
<reference evidence="1" key="2">
    <citation type="submission" date="2020-05" db="UniProtKB">
        <authorList>
            <consortium name="EnsemblMetazoa"/>
        </authorList>
    </citation>
    <scope>IDENTIFICATION</scope>
    <source>
        <strain evidence="1">IAEA</strain>
    </source>
</reference>
<dbReference type="VEuPathDB" id="VectorBase:GPAI032291"/>
<sequence length="153" mass="17675">MLSQIKGIFLLIDAQEGEISEKSRKIFVSKLRRLPPKVRRNRINHPHAYIPNMSCKGNTLPLTSVSASSTIFSDVPCSTYTYKIEVHIVCPFLWIFFGPFEATEARILKIRYRKVLDCKALDLQNFDTQHALSNEVTLIKKLHKIMKKLSKDR</sequence>
<evidence type="ECO:0000313" key="1">
    <source>
        <dbReference type="EnsemblMetazoa" id="GPAI032291-PA"/>
    </source>
</evidence>
<name>A0A1B0A2A8_GLOPL</name>
<dbReference type="EnsemblMetazoa" id="GPAI032291-RA">
    <property type="protein sequence ID" value="GPAI032291-PA"/>
    <property type="gene ID" value="GPAI032291"/>
</dbReference>
<proteinExistence type="predicted"/>
<dbReference type="Proteomes" id="UP000092445">
    <property type="component" value="Unassembled WGS sequence"/>
</dbReference>